<reference evidence="1" key="1">
    <citation type="journal article" date="2021" name="PeerJ">
        <title>Extensive microbial diversity within the chicken gut microbiome revealed by metagenomics and culture.</title>
        <authorList>
            <person name="Gilroy R."/>
            <person name="Ravi A."/>
            <person name="Getino M."/>
            <person name="Pursley I."/>
            <person name="Horton D.L."/>
            <person name="Alikhan N.F."/>
            <person name="Baker D."/>
            <person name="Gharbi K."/>
            <person name="Hall N."/>
            <person name="Watson M."/>
            <person name="Adriaenssens E.M."/>
            <person name="Foster-Nyarko E."/>
            <person name="Jarju S."/>
            <person name="Secka A."/>
            <person name="Antonio M."/>
            <person name="Oren A."/>
            <person name="Chaudhuri R.R."/>
            <person name="La Ragione R."/>
            <person name="Hildebrand F."/>
            <person name="Pallen M.J."/>
        </authorList>
    </citation>
    <scope>NUCLEOTIDE SEQUENCE</scope>
    <source>
        <strain evidence="1">316</strain>
    </source>
</reference>
<proteinExistence type="predicted"/>
<gene>
    <name evidence="1" type="ORF">K8W01_14720</name>
</gene>
<evidence type="ECO:0000313" key="1">
    <source>
        <dbReference type="EMBL" id="HJE24906.1"/>
    </source>
</evidence>
<dbReference type="EMBL" id="DYYG01000043">
    <property type="protein sequence ID" value="HJE24906.1"/>
    <property type="molecule type" value="Genomic_DNA"/>
</dbReference>
<protein>
    <submittedName>
        <fullName evidence="1">Uncharacterized protein</fullName>
    </submittedName>
</protein>
<dbReference type="AlphaFoldDB" id="A0A921JFN6"/>
<organism evidence="1 2">
    <name type="scientific">Methylorubrum populi</name>
    <dbReference type="NCBI Taxonomy" id="223967"/>
    <lineage>
        <taxon>Bacteria</taxon>
        <taxon>Pseudomonadati</taxon>
        <taxon>Pseudomonadota</taxon>
        <taxon>Alphaproteobacteria</taxon>
        <taxon>Hyphomicrobiales</taxon>
        <taxon>Methylobacteriaceae</taxon>
        <taxon>Methylorubrum</taxon>
    </lineage>
</organism>
<evidence type="ECO:0000313" key="2">
    <source>
        <dbReference type="Proteomes" id="UP000742631"/>
    </source>
</evidence>
<accession>A0A921JFN6</accession>
<sequence length="93" mass="9950">MPTVVQPNNLVVDTDQKVIDYLVGVAVRPRIPFERGTSVNITNRSQIPGGTGWWDVGVVIECPDGGPTCWILVLNTDGSTSVVAIPKAHLAAR</sequence>
<reference evidence="1" key="2">
    <citation type="submission" date="2021-09" db="EMBL/GenBank/DDBJ databases">
        <authorList>
            <person name="Gilroy R."/>
        </authorList>
    </citation>
    <scope>NUCLEOTIDE SEQUENCE</scope>
    <source>
        <strain evidence="1">316</strain>
    </source>
</reference>
<name>A0A921JFN6_9HYPH</name>
<dbReference type="Proteomes" id="UP000742631">
    <property type="component" value="Unassembled WGS sequence"/>
</dbReference>
<comment type="caution">
    <text evidence="1">The sequence shown here is derived from an EMBL/GenBank/DDBJ whole genome shotgun (WGS) entry which is preliminary data.</text>
</comment>